<dbReference type="Gene3D" id="2.130.10.10">
    <property type="entry name" value="YVTN repeat-like/Quinoprotein amine dehydrogenase"/>
    <property type="match status" value="2"/>
</dbReference>
<organism evidence="2 3">
    <name type="scientific">Roseiconus lacunae</name>
    <dbReference type="NCBI Taxonomy" id="2605694"/>
    <lineage>
        <taxon>Bacteria</taxon>
        <taxon>Pseudomonadati</taxon>
        <taxon>Planctomycetota</taxon>
        <taxon>Planctomycetia</taxon>
        <taxon>Pirellulales</taxon>
        <taxon>Pirellulaceae</taxon>
        <taxon>Roseiconus</taxon>
    </lineage>
</organism>
<feature type="domain" description="Pyrrolo-quinoline quinone repeat" evidence="1">
    <location>
        <begin position="588"/>
        <end position="714"/>
    </location>
</feature>
<evidence type="ECO:0000313" key="3">
    <source>
        <dbReference type="Proteomes" id="UP001239462"/>
    </source>
</evidence>
<reference evidence="2 3" key="1">
    <citation type="submission" date="2023-06" db="EMBL/GenBank/DDBJ databases">
        <title>Roseiconus lacunae JC819 isolated from Gulf of Mannar region, Tamil Nadu.</title>
        <authorList>
            <person name="Pk S."/>
            <person name="Ch S."/>
            <person name="Ch V.R."/>
        </authorList>
    </citation>
    <scope>NUCLEOTIDE SEQUENCE [LARGE SCALE GENOMIC DNA]</scope>
    <source>
        <strain evidence="2 3">JC819</strain>
    </source>
</reference>
<gene>
    <name evidence="2" type="ORF">QTN89_27705</name>
</gene>
<dbReference type="Gene3D" id="1.25.40.10">
    <property type="entry name" value="Tetratricopeptide repeat domain"/>
    <property type="match status" value="1"/>
</dbReference>
<comment type="caution">
    <text evidence="2">The sequence shown here is derived from an EMBL/GenBank/DDBJ whole genome shotgun (WGS) entry which is preliminary data.</text>
</comment>
<evidence type="ECO:0000313" key="2">
    <source>
        <dbReference type="EMBL" id="MDM4019273.1"/>
    </source>
</evidence>
<name>A0ABT7PRZ4_9BACT</name>
<dbReference type="Proteomes" id="UP001239462">
    <property type="component" value="Unassembled WGS sequence"/>
</dbReference>
<evidence type="ECO:0000259" key="1">
    <source>
        <dbReference type="Pfam" id="PF13360"/>
    </source>
</evidence>
<dbReference type="InterPro" id="IPR011047">
    <property type="entry name" value="Quinoprotein_ADH-like_sf"/>
</dbReference>
<dbReference type="SUPFAM" id="SSF48452">
    <property type="entry name" value="TPR-like"/>
    <property type="match status" value="1"/>
</dbReference>
<protein>
    <submittedName>
        <fullName evidence="2">PQQ-binding-like beta-propeller repeat protein</fullName>
    </submittedName>
</protein>
<dbReference type="SUPFAM" id="SSF50998">
    <property type="entry name" value="Quinoprotein alcohol dehydrogenase-like"/>
    <property type="match status" value="3"/>
</dbReference>
<dbReference type="Pfam" id="PF13360">
    <property type="entry name" value="PQQ_2"/>
    <property type="match status" value="1"/>
</dbReference>
<dbReference type="InterPro" id="IPR011990">
    <property type="entry name" value="TPR-like_helical_dom_sf"/>
</dbReference>
<dbReference type="EMBL" id="JASZZN010000035">
    <property type="protein sequence ID" value="MDM4019273.1"/>
    <property type="molecule type" value="Genomic_DNA"/>
</dbReference>
<dbReference type="InterPro" id="IPR015943">
    <property type="entry name" value="WD40/YVTN_repeat-like_dom_sf"/>
</dbReference>
<dbReference type="InterPro" id="IPR002372">
    <property type="entry name" value="PQQ_rpt_dom"/>
</dbReference>
<proteinExistence type="predicted"/>
<dbReference type="PANTHER" id="PTHR34512:SF30">
    <property type="entry name" value="OUTER MEMBRANE PROTEIN ASSEMBLY FACTOR BAMB"/>
    <property type="match status" value="1"/>
</dbReference>
<keyword evidence="3" id="KW-1185">Reference proteome</keyword>
<sequence length="1533" mass="170435">MQLRCLIARPQPLILVSMVLFSVLLSASKSQAQQQRFGSNFQRNSARFIEPPRSLRQQIRDAEMAIEEERYSDAIVVLGDLLERSPDATDDSSIAGQDFFLGVEDHQGQRLEKSILRHCSDLLRELPEQAMQIYELRYGAMAKRGLEQATADRDWKLLAEVRQKYFHTVAGYQASLLLAQRELYRGHPLSASMLLDDVVTSRHAIKLLGPEVIALHAVACRLGGRSLPRELANRSLSIAVDEGDSETVRDWRQWIDEHYKGSATDSIVKPSDYRMLGGALSRNETSEGQMPLTTPRWMLVTTATPLDESTLHQKSEDLAASGQLPPPSWSPLLVGDQLLMRTTERLRGVDHRTGKRVWQYPWADDEAATEDSYGGLADPIGSNETSERLARTVFHDIPYGQISSDGKHVFLLDDLMPSRQVTINPLIGVQGAQPIESARNTLVALDLATEGKIRWRLGQNGTVESELNEAFFLGPPLAFDGDLYCLVELSGDIILACIAPSTGEMRWKQQLIAVEGAAIGLDPARRVSGCLITYHEGVLICPTGTGATIAFNLIDRTLRWANSYERRVGAPVMIGSRRNSNSAEQSPRWHSSLAIANGNRLLVTPATTDNLFCYSLVDGKQAFSKPRQDSFYVAGVRENQFLVVGPRQVTSYGLDEGRLQWQTDAKLLSTGNQIIGRGVFGDGFYIVPTSGNELIKLSLDDGSVVERRKTSFPLGNLVAIDGEIIAQGATALSVAYGQTTLGPRVERLLEEDPNNLDALVQKALLLAEQQQRGEALNVLRQARQIDPESDDVLLLSIGLMLDELRENPSPPESLERDLEQIIDTPTQRLEFLALRLEASLRHKDLTVAAQRLLELSSIAISLGDSTEKDSAVMNDSARDCNLDSWLAARASELAALAEESNQREQIQNLVDAKSETLAFGSSKELISTTQHLRALGRKSLVRSAVDRLIEEENELAAERLLYGPRSVIEALRESADAPQDDDVSTSIEAEDRLRLAKIYEQGKMYVDAQSLLDSLSDSQDDAFIRQRDQLKTDLAAELADKPTIDAEQTVTVDWQHPNTLGISSPSPSQYVVRPTLSGGQSFEGWTIANLPNAVMFQTPDGRYIPMPTDEFRSVRNSDRTATISGGIMISERPGRISAIDMMEIQSGRRNDALLWTRDFGGNGSNYRRQSKPTAFGDTIYSYPTHSVAANVNSELRIGPVLGDRLLVLHSGDLLAINITDKSTMWRNSDAPPIGHMVTDGGRVAVVSQMPNVISSVTLFDLHDGRKLETRDWEYGEIWTSCGKYVLAYEIGENRSSATVRLVNPFDDSVVLETEAKVKQPRIYTEGSGGGRLLQDRYMVLFDNTGRLVIWDLPAGKQICEHETGELTPFQSMHAIWMRNRIVVLAAKTIEQSRGSTRVQQADFHFPAHRLISVDLRSGDLQWQRELERPWGITIHQPFNSPVLLMSRLQTLFTVNRSIPKLDLAMVRLSDGKTVHEQLEQEVQPRASNLSTTVMLQPSQNQIRVQVDSELITYSFGKTEVEEIEPYEESDTDQ</sequence>
<dbReference type="RefSeq" id="WP_289167375.1">
    <property type="nucleotide sequence ID" value="NZ_JASZZN010000035.1"/>
</dbReference>
<accession>A0ABT7PRZ4</accession>
<dbReference type="PANTHER" id="PTHR34512">
    <property type="entry name" value="CELL SURFACE PROTEIN"/>
    <property type="match status" value="1"/>
</dbReference>